<gene>
    <name evidence="2" type="ORF">NMP03_08530</name>
</gene>
<protein>
    <recommendedName>
        <fullName evidence="4">Bacterial CdiA-CT RNAse A domain-containing protein</fullName>
    </recommendedName>
</protein>
<evidence type="ECO:0000313" key="3">
    <source>
        <dbReference type="Proteomes" id="UP001058533"/>
    </source>
</evidence>
<evidence type="ECO:0008006" key="4">
    <source>
        <dbReference type="Google" id="ProtNLM"/>
    </source>
</evidence>
<dbReference type="EMBL" id="CP101740">
    <property type="protein sequence ID" value="UUL81278.1"/>
    <property type="molecule type" value="Genomic_DNA"/>
</dbReference>
<evidence type="ECO:0000256" key="1">
    <source>
        <dbReference type="SAM" id="MobiDB-lite"/>
    </source>
</evidence>
<name>A0ABY5L5D4_9SPHN</name>
<evidence type="ECO:0000313" key="2">
    <source>
        <dbReference type="EMBL" id="UUL81278.1"/>
    </source>
</evidence>
<sequence length="377" mass="41757">MIDINGPDQRRTISVWLRTGRLPAFPTDGIELKFNPYHDPRNGQFTFAPGGPRSLSRVIISHRRSRAFAADNAGAARSPELPIDPPRKPQTTSLQPIVVSDAVYRPGDTDPDLQQISSRPPRAGRGSNSRAFEDPMLLEQTFPGLRNAPGGAMLSVADHIFDLTGPARATTAALTQARTRVLIEQIGAIDPNYRFQSLGVPQTLQGQVNQVDGLRFDRAAAFVRTKGELRPMQVETLRFMQQRADLAYARGVKLLNARLLPIRLSSQEALGNYIDREVRKDLRRRYAQAGIDSGGAGPIRVNRRENDSSGSDATFRRPDARVGAVAYDVTLTRKTIQTGQVRGFFATDFQPTQVIIVRPRQLGPDNSYIITRPEAKR</sequence>
<accession>A0ABY5L5D4</accession>
<organism evidence="2 3">
    <name type="scientific">Sphingomonas qomolangmaensis</name>
    <dbReference type="NCBI Taxonomy" id="2918765"/>
    <lineage>
        <taxon>Bacteria</taxon>
        <taxon>Pseudomonadati</taxon>
        <taxon>Pseudomonadota</taxon>
        <taxon>Alphaproteobacteria</taxon>
        <taxon>Sphingomonadales</taxon>
        <taxon>Sphingomonadaceae</taxon>
        <taxon>Sphingomonas</taxon>
    </lineage>
</organism>
<feature type="region of interest" description="Disordered" evidence="1">
    <location>
        <begin position="293"/>
        <end position="315"/>
    </location>
</feature>
<keyword evidence="3" id="KW-1185">Reference proteome</keyword>
<proteinExistence type="predicted"/>
<dbReference type="RefSeq" id="WP_256504936.1">
    <property type="nucleotide sequence ID" value="NZ_CP101740.1"/>
</dbReference>
<dbReference type="Proteomes" id="UP001058533">
    <property type="component" value="Chromosome"/>
</dbReference>
<reference evidence="2" key="1">
    <citation type="submission" date="2022-07" db="EMBL/GenBank/DDBJ databases">
        <title>Sphingomonas sp. nov., a novel bacterium isolated from the north slope of the Mount Everest.</title>
        <authorList>
            <person name="Cui X."/>
            <person name="Liu Y."/>
        </authorList>
    </citation>
    <scope>NUCLEOTIDE SEQUENCE</scope>
    <source>
        <strain evidence="2">S5-59</strain>
    </source>
</reference>
<feature type="region of interest" description="Disordered" evidence="1">
    <location>
        <begin position="70"/>
        <end position="132"/>
    </location>
</feature>